<reference evidence="3 4" key="1">
    <citation type="submission" date="2021-05" db="EMBL/GenBank/DDBJ databases">
        <title>A Polyphasic approach of four new species of the genus Ohtaekwangia: Ohtaekwangia histidinii sp. nov., Ohtaekwangia cretensis sp. nov., Ohtaekwangia indiensis sp. nov., Ohtaekwangia reichenbachii sp. nov. from diverse environment.</title>
        <authorList>
            <person name="Octaviana S."/>
        </authorList>
    </citation>
    <scope>NUCLEOTIDE SEQUENCE [LARGE SCALE GENOMIC DNA]</scope>
    <source>
        <strain evidence="3 4">PWU37</strain>
    </source>
</reference>
<proteinExistence type="predicted"/>
<evidence type="ECO:0000313" key="4">
    <source>
        <dbReference type="Proteomes" id="UP001319180"/>
    </source>
</evidence>
<name>A0AAP2DCV9_9BACT</name>
<dbReference type="SUPFAM" id="SSF52172">
    <property type="entry name" value="CheY-like"/>
    <property type="match status" value="1"/>
</dbReference>
<dbReference type="Proteomes" id="UP001319180">
    <property type="component" value="Unassembled WGS sequence"/>
</dbReference>
<dbReference type="CDD" id="cd17557">
    <property type="entry name" value="REC_Rcp-like"/>
    <property type="match status" value="1"/>
</dbReference>
<dbReference type="PROSITE" id="PS50110">
    <property type="entry name" value="RESPONSE_REGULATORY"/>
    <property type="match status" value="1"/>
</dbReference>
<keyword evidence="4" id="KW-1185">Reference proteome</keyword>
<feature type="modified residue" description="4-aspartylphosphate" evidence="1">
    <location>
        <position position="58"/>
    </location>
</feature>
<dbReference type="PANTHER" id="PTHR44520">
    <property type="entry name" value="RESPONSE REGULATOR RCP1-RELATED"/>
    <property type="match status" value="1"/>
</dbReference>
<gene>
    <name evidence="3" type="ORF">KK078_17775</name>
</gene>
<dbReference type="GO" id="GO:0000160">
    <property type="term" value="P:phosphorelay signal transduction system"/>
    <property type="evidence" value="ECO:0007669"/>
    <property type="project" value="InterPro"/>
</dbReference>
<dbReference type="InterPro" id="IPR052893">
    <property type="entry name" value="TCS_response_regulator"/>
</dbReference>
<dbReference type="Gene3D" id="3.40.50.2300">
    <property type="match status" value="1"/>
</dbReference>
<dbReference type="AlphaFoldDB" id="A0AAP2DCV9"/>
<feature type="domain" description="Response regulatory" evidence="2">
    <location>
        <begin position="5"/>
        <end position="125"/>
    </location>
</feature>
<evidence type="ECO:0000313" key="3">
    <source>
        <dbReference type="EMBL" id="MBT1688425.1"/>
    </source>
</evidence>
<dbReference type="EMBL" id="JAHESC010000026">
    <property type="protein sequence ID" value="MBT1688425.1"/>
    <property type="molecule type" value="Genomic_DNA"/>
</dbReference>
<dbReference type="InterPro" id="IPR011006">
    <property type="entry name" value="CheY-like_superfamily"/>
</dbReference>
<sequence>MNTYSILLVEDDPDDVELMIQALQDNNVPYRMETISQGDKVVPHLEHCEKLPDVVVLDLNLPKLHGREILSRLKALPRLQRLPVVILTTASSQQERDQCLQLGADLFITKPSTVKGFNEMIAAIVERVRSQPDLSR</sequence>
<dbReference type="PANTHER" id="PTHR44520:SF2">
    <property type="entry name" value="RESPONSE REGULATOR RCP1"/>
    <property type="match status" value="1"/>
</dbReference>
<keyword evidence="1" id="KW-0597">Phosphoprotein</keyword>
<evidence type="ECO:0000259" key="2">
    <source>
        <dbReference type="PROSITE" id="PS50110"/>
    </source>
</evidence>
<organism evidence="3 4">
    <name type="scientific">Dawidia soli</name>
    <dbReference type="NCBI Taxonomy" id="2782352"/>
    <lineage>
        <taxon>Bacteria</taxon>
        <taxon>Pseudomonadati</taxon>
        <taxon>Bacteroidota</taxon>
        <taxon>Cytophagia</taxon>
        <taxon>Cytophagales</taxon>
        <taxon>Chryseotaleaceae</taxon>
        <taxon>Dawidia</taxon>
    </lineage>
</organism>
<dbReference type="RefSeq" id="WP_254091653.1">
    <property type="nucleotide sequence ID" value="NZ_JAHESC010000026.1"/>
</dbReference>
<evidence type="ECO:0000256" key="1">
    <source>
        <dbReference type="PROSITE-ProRule" id="PRU00169"/>
    </source>
</evidence>
<protein>
    <submittedName>
        <fullName evidence="3">Response regulator</fullName>
    </submittedName>
</protein>
<accession>A0AAP2DCV9</accession>
<dbReference type="SMART" id="SM00448">
    <property type="entry name" value="REC"/>
    <property type="match status" value="1"/>
</dbReference>
<dbReference type="Pfam" id="PF00072">
    <property type="entry name" value="Response_reg"/>
    <property type="match status" value="1"/>
</dbReference>
<dbReference type="InterPro" id="IPR001789">
    <property type="entry name" value="Sig_transdc_resp-reg_receiver"/>
</dbReference>
<comment type="caution">
    <text evidence="3">The sequence shown here is derived from an EMBL/GenBank/DDBJ whole genome shotgun (WGS) entry which is preliminary data.</text>
</comment>